<dbReference type="InterPro" id="IPR020471">
    <property type="entry name" value="AKR"/>
</dbReference>
<dbReference type="SUPFAM" id="SSF51430">
    <property type="entry name" value="NAD(P)-linked oxidoreductase"/>
    <property type="match status" value="1"/>
</dbReference>
<feature type="compositionally biased region" description="Basic and acidic residues" evidence="2">
    <location>
        <begin position="498"/>
        <end position="509"/>
    </location>
</feature>
<feature type="domain" description="DUF8004" evidence="4">
    <location>
        <begin position="684"/>
        <end position="775"/>
    </location>
</feature>
<name>A0AAD6J4K0_DREDA</name>
<dbReference type="InterPro" id="IPR058317">
    <property type="entry name" value="DUF8004"/>
</dbReference>
<dbReference type="Pfam" id="PF00248">
    <property type="entry name" value="Aldo_ket_red"/>
    <property type="match status" value="1"/>
</dbReference>
<feature type="domain" description="NADP-dependent oxidoreductase" evidence="3">
    <location>
        <begin position="57"/>
        <end position="314"/>
    </location>
</feature>
<feature type="region of interest" description="Disordered" evidence="2">
    <location>
        <begin position="416"/>
        <end position="462"/>
    </location>
</feature>
<sequence length="1107" mass="122200">MASLRVAKIFDKATKVTLRGLKHNVEVPARNWGYQEDRDLPNIKEVWSLLNNERLGFYDGAEVYGPMENERILGRLLKDTPAELKSDIVIATKWVPSPIFPGRLMPGRGIVGALRNSLDRLGVEQVDLYQVHVPIFWFYSIETMAKGLAECVNLGLTKTVGVSNFNQEQMIQMHDALAKYGVPLASNQIEFNLLRRIPESSGLIAACHERNIVPLAYSPLAMGRLTGKYSSKNPPPSNRQYGNQPWEIVDPLIEAMKEMGDKRSVPVSAVALNWVMCKGCVPLGGARNKSQAEQNTKALGFRLTEEEVARLDELAVDGNTLRYVQAGAMPSHQPTRTRSLMTIAPSSNTIKQTPFIRTGASMAASANESANESADANAPAGTTAPVKPKGGIAGFFSKQKSETVADKLKIFQHMRSVGKLSRNKEKTENTHADDDQTSTAGAPKEQQFVPSDQFPGADESQAANWQHRGISALVDLEQQAQPDWNPLFGSEVGESEGGDSKGKGKEREIPPAVPSVPPDLPNAHQILADQQIRSCPLYNYTNLYTGFPVLELWDVEGDTLVYLRGRNSTDPRGPSFFVKSSTLLDTADYWTAALSSTWQSGIDIDKAKYPTAKFALFFAPDKPVDKAEETDPLALLRHYITMRNVFACVFDSFGVGLRESDSPLLNDFIDRMLMYFEGSEGMGQKLSSFIKKSGLWDVSNDPVKAVDLLNLANAYETEDLYVEAFAHCVGMWPQIKECNAQHVLPKAITNLLETRHKEFTTKINEIAKAFKKFEFPRFWHHKSPAAKLPIGVRHGFEAMREFMSSYYSSSSQSWPPENLETRAVLMKIYGDTCSLYSLLMDRQYNSQNACANYKSLIPWVAALFYFDMEVSEHGEHIPYGVPLLPGYFAQAQPGGRRREKFKHDMNKNLTIDALDPILRSLYNDEGMRGMNAGVTEIIGDGDIASAFMGFEKSMMIGKTLKEIAEARKGMWTLIYCILSLMAEVVVETFVTYKADADYFVSVDTRGICLWKNEERQKKQNQPVAAANGGAVGDNPLATWSVASLNGGGNADENAEEDSGGEDAQAGASTSQEAAVVTIPTPTLCEMSYPWLVAQATSSTVLGGSLMG</sequence>
<evidence type="ECO:0000256" key="1">
    <source>
        <dbReference type="ARBA" id="ARBA00023002"/>
    </source>
</evidence>
<keyword evidence="1" id="KW-0560">Oxidoreductase</keyword>
<evidence type="ECO:0000313" key="6">
    <source>
        <dbReference type="Proteomes" id="UP001221413"/>
    </source>
</evidence>
<comment type="caution">
    <text evidence="5">The sequence shown here is derived from an EMBL/GenBank/DDBJ whole genome shotgun (WGS) entry which is preliminary data.</text>
</comment>
<dbReference type="InterPro" id="IPR023210">
    <property type="entry name" value="NADP_OxRdtase_dom"/>
</dbReference>
<dbReference type="CDD" id="cd19093">
    <property type="entry name" value="AKR_AtPLR-like"/>
    <property type="match status" value="1"/>
</dbReference>
<keyword evidence="6" id="KW-1185">Reference proteome</keyword>
<evidence type="ECO:0008006" key="7">
    <source>
        <dbReference type="Google" id="ProtNLM"/>
    </source>
</evidence>
<protein>
    <recommendedName>
        <fullName evidence="7">NADP-dependent oxidoreductase domain-containing protein</fullName>
    </recommendedName>
</protein>
<accession>A0AAD6J4K0</accession>
<reference evidence="5" key="1">
    <citation type="submission" date="2023-01" db="EMBL/GenBank/DDBJ databases">
        <title>The chitinases involved in constricting ring structure development in the nematode-trapping fungus Drechslerella dactyloides.</title>
        <authorList>
            <person name="Wang R."/>
            <person name="Zhang L."/>
            <person name="Tang P."/>
            <person name="Li S."/>
            <person name="Liang L."/>
        </authorList>
    </citation>
    <scope>NUCLEOTIDE SEQUENCE</scope>
    <source>
        <strain evidence="5">YMF1.00031</strain>
    </source>
</reference>
<evidence type="ECO:0000259" key="4">
    <source>
        <dbReference type="Pfam" id="PF26013"/>
    </source>
</evidence>
<dbReference type="Gene3D" id="3.20.20.100">
    <property type="entry name" value="NADP-dependent oxidoreductase domain"/>
    <property type="match status" value="1"/>
</dbReference>
<proteinExistence type="predicted"/>
<feature type="compositionally biased region" description="Basic and acidic residues" evidence="2">
    <location>
        <begin position="422"/>
        <end position="434"/>
    </location>
</feature>
<evidence type="ECO:0000256" key="2">
    <source>
        <dbReference type="SAM" id="MobiDB-lite"/>
    </source>
</evidence>
<dbReference type="AlphaFoldDB" id="A0AAD6J4K0"/>
<feature type="region of interest" description="Disordered" evidence="2">
    <location>
        <begin position="483"/>
        <end position="518"/>
    </location>
</feature>
<dbReference type="InterPro" id="IPR018170">
    <property type="entry name" value="Aldo/ket_reductase_CS"/>
</dbReference>
<feature type="compositionally biased region" description="Low complexity" evidence="2">
    <location>
        <begin position="360"/>
        <end position="380"/>
    </location>
</feature>
<feature type="region of interest" description="Disordered" evidence="2">
    <location>
        <begin position="360"/>
        <end position="389"/>
    </location>
</feature>
<dbReference type="Pfam" id="PF26013">
    <property type="entry name" value="DUF8004"/>
    <property type="match status" value="1"/>
</dbReference>
<dbReference type="PANTHER" id="PTHR39601:SF1">
    <property type="entry name" value="CHORIOGENIN HMINOR"/>
    <property type="match status" value="1"/>
</dbReference>
<dbReference type="Proteomes" id="UP001221413">
    <property type="component" value="Unassembled WGS sequence"/>
</dbReference>
<dbReference type="PROSITE" id="PS00062">
    <property type="entry name" value="ALDOKETO_REDUCTASE_2"/>
    <property type="match status" value="1"/>
</dbReference>
<dbReference type="EMBL" id="JAQGDS010000001">
    <property type="protein sequence ID" value="KAJ6263961.1"/>
    <property type="molecule type" value="Genomic_DNA"/>
</dbReference>
<dbReference type="InterPro" id="IPR036812">
    <property type="entry name" value="NAD(P)_OxRdtase_dom_sf"/>
</dbReference>
<organism evidence="5 6">
    <name type="scientific">Drechslerella dactyloides</name>
    <name type="common">Nematode-trapping fungus</name>
    <name type="synonym">Arthrobotrys dactyloides</name>
    <dbReference type="NCBI Taxonomy" id="74499"/>
    <lineage>
        <taxon>Eukaryota</taxon>
        <taxon>Fungi</taxon>
        <taxon>Dikarya</taxon>
        <taxon>Ascomycota</taxon>
        <taxon>Pezizomycotina</taxon>
        <taxon>Orbiliomycetes</taxon>
        <taxon>Orbiliales</taxon>
        <taxon>Orbiliaceae</taxon>
        <taxon>Drechslerella</taxon>
    </lineage>
</organism>
<evidence type="ECO:0000259" key="3">
    <source>
        <dbReference type="Pfam" id="PF00248"/>
    </source>
</evidence>
<evidence type="ECO:0000313" key="5">
    <source>
        <dbReference type="EMBL" id="KAJ6263961.1"/>
    </source>
</evidence>
<feature type="region of interest" description="Disordered" evidence="2">
    <location>
        <begin position="1045"/>
        <end position="1073"/>
    </location>
</feature>
<dbReference type="PRINTS" id="PR00069">
    <property type="entry name" value="ALDKETRDTASE"/>
</dbReference>
<gene>
    <name evidence="5" type="ORF">Dda_0098</name>
</gene>
<dbReference type="GO" id="GO:0016491">
    <property type="term" value="F:oxidoreductase activity"/>
    <property type="evidence" value="ECO:0007669"/>
    <property type="project" value="UniProtKB-KW"/>
</dbReference>
<dbReference type="PANTHER" id="PTHR39601">
    <property type="entry name" value="CHORIOGENIN HMINOR"/>
    <property type="match status" value="1"/>
</dbReference>